<accession>A0A410JW00</accession>
<gene>
    <name evidence="5" type="ORF">EP073_01950</name>
</gene>
<dbReference type="Proteomes" id="UP000287502">
    <property type="component" value="Chromosome"/>
</dbReference>
<dbReference type="GO" id="GO:0046872">
    <property type="term" value="F:metal ion binding"/>
    <property type="evidence" value="ECO:0007669"/>
    <property type="project" value="UniProtKB-KW"/>
</dbReference>
<dbReference type="Pfam" id="PF12838">
    <property type="entry name" value="Fer4_7"/>
    <property type="match status" value="1"/>
</dbReference>
<dbReference type="PANTHER" id="PTHR43122:SF2">
    <property type="entry name" value="FERREDOXIN SUBUNIT OF PYRUVATE:FLAVODOXIN OXIDOREDUCTASE"/>
    <property type="match status" value="1"/>
</dbReference>
<dbReference type="KEGG" id="gtl:EP073_01950"/>
<dbReference type="OrthoDB" id="9804603at2"/>
<dbReference type="EMBL" id="CP035108">
    <property type="protein sequence ID" value="QAR32201.1"/>
    <property type="molecule type" value="Genomic_DNA"/>
</dbReference>
<keyword evidence="1" id="KW-0479">Metal-binding</keyword>
<dbReference type="SUPFAM" id="SSF54862">
    <property type="entry name" value="4Fe-4S ferredoxins"/>
    <property type="match status" value="1"/>
</dbReference>
<keyword evidence="3" id="KW-0411">Iron-sulfur</keyword>
<evidence type="ECO:0000256" key="3">
    <source>
        <dbReference type="ARBA" id="ARBA00023014"/>
    </source>
</evidence>
<proteinExistence type="predicted"/>
<name>A0A410JW00_9BACT</name>
<feature type="domain" description="4Fe-4S ferredoxin-type" evidence="4">
    <location>
        <begin position="39"/>
        <end position="68"/>
    </location>
</feature>
<dbReference type="InterPro" id="IPR017900">
    <property type="entry name" value="4Fe4S_Fe_S_CS"/>
</dbReference>
<dbReference type="RefSeq" id="WP_128465488.1">
    <property type="nucleotide sequence ID" value="NZ_CP035108.1"/>
</dbReference>
<dbReference type="GO" id="GO:0051536">
    <property type="term" value="F:iron-sulfur cluster binding"/>
    <property type="evidence" value="ECO:0007669"/>
    <property type="project" value="UniProtKB-KW"/>
</dbReference>
<evidence type="ECO:0000256" key="1">
    <source>
        <dbReference type="ARBA" id="ARBA00022723"/>
    </source>
</evidence>
<feature type="domain" description="4Fe-4S ferredoxin-type" evidence="4">
    <location>
        <begin position="2"/>
        <end position="31"/>
    </location>
</feature>
<organism evidence="5 6">
    <name type="scientific">Geovibrio thiophilus</name>
    <dbReference type="NCBI Taxonomy" id="139438"/>
    <lineage>
        <taxon>Bacteria</taxon>
        <taxon>Pseudomonadati</taxon>
        <taxon>Deferribacterota</taxon>
        <taxon>Deferribacteres</taxon>
        <taxon>Deferribacterales</taxon>
        <taxon>Geovibrionaceae</taxon>
        <taxon>Geovibrio</taxon>
    </lineage>
</organism>
<dbReference type="PROSITE" id="PS00198">
    <property type="entry name" value="4FE4S_FER_1"/>
    <property type="match status" value="2"/>
</dbReference>
<evidence type="ECO:0000256" key="2">
    <source>
        <dbReference type="ARBA" id="ARBA00023004"/>
    </source>
</evidence>
<dbReference type="PROSITE" id="PS51379">
    <property type="entry name" value="4FE4S_FER_2"/>
    <property type="match status" value="2"/>
</dbReference>
<keyword evidence="2" id="KW-0408">Iron</keyword>
<keyword evidence="6" id="KW-1185">Reference proteome</keyword>
<reference evidence="5 6" key="1">
    <citation type="submission" date="2019-01" db="EMBL/GenBank/DDBJ databases">
        <title>Geovibrio thiophilus DSM 11263, complete genome.</title>
        <authorList>
            <person name="Spring S."/>
            <person name="Bunk B."/>
            <person name="Sproer C."/>
        </authorList>
    </citation>
    <scope>NUCLEOTIDE SEQUENCE [LARGE SCALE GENOMIC DNA]</scope>
    <source>
        <strain evidence="5 6">DSM 11263</strain>
    </source>
</reference>
<sequence>MIKVLINGEKCKGCGLCIQVCPKRILRFSENINSMGYNIIMCTDQDACILCKSCALVCPDVVFTLQKQDSGGK</sequence>
<dbReference type="InterPro" id="IPR017896">
    <property type="entry name" value="4Fe4S_Fe-S-bd"/>
</dbReference>
<evidence type="ECO:0000313" key="5">
    <source>
        <dbReference type="EMBL" id="QAR32201.1"/>
    </source>
</evidence>
<dbReference type="AlphaFoldDB" id="A0A410JW00"/>
<evidence type="ECO:0000313" key="6">
    <source>
        <dbReference type="Proteomes" id="UP000287502"/>
    </source>
</evidence>
<dbReference type="Gene3D" id="3.30.70.20">
    <property type="match status" value="1"/>
</dbReference>
<dbReference type="PANTHER" id="PTHR43122">
    <property type="entry name" value="FERREDOXIN SUBUNIT OF PYRUVATE:FLAVODOXIN OXIDOREDUCTASE-RELATED"/>
    <property type="match status" value="1"/>
</dbReference>
<protein>
    <submittedName>
        <fullName evidence="5">4Fe-4S dicluster domain-containing protein</fullName>
    </submittedName>
</protein>
<evidence type="ECO:0000259" key="4">
    <source>
        <dbReference type="PROSITE" id="PS51379"/>
    </source>
</evidence>